<gene>
    <name evidence="3" type="ORF">SAMN04488518_11279</name>
</gene>
<feature type="coiled-coil region" evidence="1">
    <location>
        <begin position="245"/>
        <end position="272"/>
    </location>
</feature>
<evidence type="ECO:0000256" key="1">
    <source>
        <dbReference type="SAM" id="Coils"/>
    </source>
</evidence>
<reference evidence="3 4" key="1">
    <citation type="submission" date="2016-10" db="EMBL/GenBank/DDBJ databases">
        <authorList>
            <person name="Varghese N."/>
            <person name="Submissions S."/>
        </authorList>
    </citation>
    <scope>NUCLEOTIDE SEQUENCE [LARGE SCALE GENOMIC DNA]</scope>
    <source>
        <strain evidence="3 4">DSM 16392</strain>
    </source>
</reference>
<keyword evidence="1" id="KW-0175">Coiled coil</keyword>
<name>A0A1I4DSJ8_9HYPH</name>
<dbReference type="EMBL" id="FOSK01000012">
    <property type="protein sequence ID" value="SFK94921.1"/>
    <property type="molecule type" value="Genomic_DNA"/>
</dbReference>
<dbReference type="RefSeq" id="WP_093522337.1">
    <property type="nucleotide sequence ID" value="NZ_FOSK01000012.1"/>
</dbReference>
<organism evidence="3 4">
    <name type="scientific">Pseudovibrio ascidiaceicola</name>
    <dbReference type="NCBI Taxonomy" id="285279"/>
    <lineage>
        <taxon>Bacteria</taxon>
        <taxon>Pseudomonadati</taxon>
        <taxon>Pseudomonadota</taxon>
        <taxon>Alphaproteobacteria</taxon>
        <taxon>Hyphomicrobiales</taxon>
        <taxon>Stappiaceae</taxon>
        <taxon>Pseudovibrio</taxon>
    </lineage>
</organism>
<protein>
    <submittedName>
        <fullName evidence="3">Uncharacterized protein</fullName>
    </submittedName>
</protein>
<comment type="caution">
    <text evidence="3">The sequence shown here is derived from an EMBL/GenBank/DDBJ whole genome shotgun (WGS) entry which is preliminary data.</text>
</comment>
<evidence type="ECO:0000256" key="2">
    <source>
        <dbReference type="SAM" id="MobiDB-lite"/>
    </source>
</evidence>
<accession>A0A1I4DSJ8</accession>
<evidence type="ECO:0000313" key="3">
    <source>
        <dbReference type="EMBL" id="SFK94921.1"/>
    </source>
</evidence>
<dbReference type="Proteomes" id="UP000199598">
    <property type="component" value="Unassembled WGS sequence"/>
</dbReference>
<evidence type="ECO:0000313" key="4">
    <source>
        <dbReference type="Proteomes" id="UP000199598"/>
    </source>
</evidence>
<keyword evidence="4" id="KW-1185">Reference proteome</keyword>
<sequence length="767" mass="85922">MPVNKLNAEQHDWAKAVYQNMHWNFPEEDGDETNRTARTSNEQVNGVHGNHDQRNGTADPDLSDYVVVDTPPPERPAGAKPMPVHAVFEEIGLPESETLRERLDRLRTFQQKKEDFLKDPLATAYADPSAAKWEHHVKDVLGMPQEKADEMVKQQFTRDLKKELREESRSVTKEIFDSQADDPRFNEFLQNAANSNPKQLTPAHREMLVFMSQNMVKLGNALVKDVNELYRQHAFGKAMSDTIDNAKENAVSDSERQKLEEIEQEVVEYRMAVARQLGMALNTTNDVQSAISFGQTVDSAVDELAEQNDRALNAASGLAKMAKNMVNDHLAQTNSPRKTMNWVATQPWAKLVDIDITTKGEFFNIEAQLRDSSAGNEDTDGLDIDSNTDLAQRNLSKEKLMANPELIFNGLRSPEMMAALTTKVTGEASNDDVPFVEKPSDLAMNWGETLARAQENGRDISDQLPDYMTLKQIRYHDIKKGFFSNTDTVKTAWVVEQKPTSDTVAEVNLINNLPRAIAGDLGDLALNMSDLREDQSQKSSDIQDKRGHLDEFLTSKGDGLLQSYGNAHDAISSLQDHAMKEVMAKMSNGTSIRKILKWAKEQPWSAMFQVEITPMEGGKKDQYNVVIKEVEHGTTEASSVVLNEPTDQDKENAGNIADEDDQAFGEDLHGLSGALKALLNPSVYKQLISKTTGEKSDGMQIVEEPTKLARDWADLIQKSAGPGASLPDYLELRQVKYRVRSFLPWKRNKLEACWVLEFKPTAFKQAA</sequence>
<feature type="region of interest" description="Disordered" evidence="2">
    <location>
        <begin position="25"/>
        <end position="63"/>
    </location>
</feature>
<proteinExistence type="predicted"/>